<protein>
    <submittedName>
        <fullName evidence="8">Kinase-like domain-containing protein</fullName>
    </submittedName>
</protein>
<accession>A0ABR4L5G3</accession>
<keyword evidence="2" id="KW-0808">Transferase</keyword>
<dbReference type="SUPFAM" id="SSF56112">
    <property type="entry name" value="Protein kinase-like (PK-like)"/>
    <property type="match status" value="1"/>
</dbReference>
<organism evidence="8 9">
    <name type="scientific">Aspergillus pseudodeflectus</name>
    <dbReference type="NCBI Taxonomy" id="176178"/>
    <lineage>
        <taxon>Eukaryota</taxon>
        <taxon>Fungi</taxon>
        <taxon>Dikarya</taxon>
        <taxon>Ascomycota</taxon>
        <taxon>Pezizomycotina</taxon>
        <taxon>Eurotiomycetes</taxon>
        <taxon>Eurotiomycetidae</taxon>
        <taxon>Eurotiales</taxon>
        <taxon>Aspergillaceae</taxon>
        <taxon>Aspergillus</taxon>
        <taxon>Aspergillus subgen. Nidulantes</taxon>
    </lineage>
</organism>
<sequence length="406" mass="46176">MPRQMSTLTTTAREMDDFGDFVRDEDEAEDLEEVVEPWDNYETEGNKNVFYPICLGEVLNDRYLVEHKLGFGGGSTVWMAHDLIDKQDVAVKIMSSWAWAENEVRMQKEIAQSVKDSSHLVTSLATFTLLANGLEHQVLVLPLMGPRINWHTLVKVSMATRMSAARQLLEALESLHTAGIIHRDVSEGNCMWGMTSLAHLHRSDKYKELGRPLREPIPHVKHPYKQGELVRAINTPNHLRTDDFYLGDFGLSQKITDSESQRGYPDLKFCSPERLHGKEPSPACDIWSYMVVFSILYLDFWLFSSVETSVIGDHVRCLGPLPAEWKGCYTHPGGRDSWYDQSAKPDPEHDLASKVASRRRDADPVERGHVVSIMAKVFVYDPVKRPTATELLRDPDFRAIMNKYGC</sequence>
<evidence type="ECO:0000313" key="8">
    <source>
        <dbReference type="EMBL" id="KAL2859577.1"/>
    </source>
</evidence>
<dbReference type="PANTHER" id="PTHR24058">
    <property type="entry name" value="DUAL SPECIFICITY PROTEIN KINASE"/>
    <property type="match status" value="1"/>
</dbReference>
<dbReference type="InterPro" id="IPR050494">
    <property type="entry name" value="Ser_Thr_dual-spec_kinase"/>
</dbReference>
<feature type="domain" description="Protein kinase" evidence="7">
    <location>
        <begin position="63"/>
        <end position="397"/>
    </location>
</feature>
<gene>
    <name evidence="8" type="ORF">BJX68DRAFT_116972</name>
</gene>
<feature type="binding site" evidence="6">
    <location>
        <position position="92"/>
    </location>
    <ligand>
        <name>ATP</name>
        <dbReference type="ChEBI" id="CHEBI:30616"/>
    </ligand>
</feature>
<evidence type="ECO:0000256" key="6">
    <source>
        <dbReference type="PROSITE-ProRule" id="PRU10141"/>
    </source>
</evidence>
<keyword evidence="3 6" id="KW-0547">Nucleotide-binding</keyword>
<dbReference type="Gene3D" id="1.10.510.10">
    <property type="entry name" value="Transferase(Phosphotransferase) domain 1"/>
    <property type="match status" value="1"/>
</dbReference>
<reference evidence="8 9" key="1">
    <citation type="submission" date="2024-07" db="EMBL/GenBank/DDBJ databases">
        <title>Section-level genome sequencing and comparative genomics of Aspergillus sections Usti and Cavernicolus.</title>
        <authorList>
            <consortium name="Lawrence Berkeley National Laboratory"/>
            <person name="Nybo J.L."/>
            <person name="Vesth T.C."/>
            <person name="Theobald S."/>
            <person name="Frisvad J.C."/>
            <person name="Larsen T.O."/>
            <person name="Kjaerboelling I."/>
            <person name="Rothschild-Mancinelli K."/>
            <person name="Lyhne E.K."/>
            <person name="Kogle M.E."/>
            <person name="Barry K."/>
            <person name="Clum A."/>
            <person name="Na H."/>
            <person name="Ledsgaard L."/>
            <person name="Lin J."/>
            <person name="Lipzen A."/>
            <person name="Kuo A."/>
            <person name="Riley R."/>
            <person name="Mondo S."/>
            <person name="LaButti K."/>
            <person name="Haridas S."/>
            <person name="Pangalinan J."/>
            <person name="Salamov A.A."/>
            <person name="Simmons B.A."/>
            <person name="Magnuson J.K."/>
            <person name="Chen J."/>
            <person name="Drula E."/>
            <person name="Henrissat B."/>
            <person name="Wiebenga A."/>
            <person name="Lubbers R.J."/>
            <person name="Gomes A.C."/>
            <person name="Macurrencykelacurrency M.R."/>
            <person name="Stajich J."/>
            <person name="Grigoriev I.V."/>
            <person name="Mortensen U.H."/>
            <person name="De vries R.P."/>
            <person name="Baker S.E."/>
            <person name="Andersen M.R."/>
        </authorList>
    </citation>
    <scope>NUCLEOTIDE SEQUENCE [LARGE SCALE GENOMIC DNA]</scope>
    <source>
        <strain evidence="8 9">CBS 756.74</strain>
    </source>
</reference>
<keyword evidence="4" id="KW-0418">Kinase</keyword>
<keyword evidence="5 6" id="KW-0067">ATP-binding</keyword>
<dbReference type="CDD" id="cd00180">
    <property type="entry name" value="PKc"/>
    <property type="match status" value="1"/>
</dbReference>
<dbReference type="PANTHER" id="PTHR24058:SF28">
    <property type="entry name" value="SERINE_THREONINE-PROTEIN KINASE MINIBRAIN"/>
    <property type="match status" value="1"/>
</dbReference>
<proteinExistence type="predicted"/>
<evidence type="ECO:0000313" key="9">
    <source>
        <dbReference type="Proteomes" id="UP001610444"/>
    </source>
</evidence>
<dbReference type="PROSITE" id="PS50011">
    <property type="entry name" value="PROTEIN_KINASE_DOM"/>
    <property type="match status" value="1"/>
</dbReference>
<comment type="caution">
    <text evidence="8">The sequence shown here is derived from an EMBL/GenBank/DDBJ whole genome shotgun (WGS) entry which is preliminary data.</text>
</comment>
<dbReference type="PROSITE" id="PS00107">
    <property type="entry name" value="PROTEIN_KINASE_ATP"/>
    <property type="match status" value="1"/>
</dbReference>
<dbReference type="GeneID" id="98151199"/>
<dbReference type="Pfam" id="PF00069">
    <property type="entry name" value="Pkinase"/>
    <property type="match status" value="2"/>
</dbReference>
<evidence type="ECO:0000256" key="2">
    <source>
        <dbReference type="ARBA" id="ARBA00022679"/>
    </source>
</evidence>
<dbReference type="InterPro" id="IPR011009">
    <property type="entry name" value="Kinase-like_dom_sf"/>
</dbReference>
<dbReference type="Gene3D" id="3.30.200.20">
    <property type="entry name" value="Phosphorylase Kinase, domain 1"/>
    <property type="match status" value="1"/>
</dbReference>
<evidence type="ECO:0000256" key="4">
    <source>
        <dbReference type="ARBA" id="ARBA00022777"/>
    </source>
</evidence>
<dbReference type="EMBL" id="JBFXLR010000003">
    <property type="protein sequence ID" value="KAL2859577.1"/>
    <property type="molecule type" value="Genomic_DNA"/>
</dbReference>
<evidence type="ECO:0000256" key="3">
    <source>
        <dbReference type="ARBA" id="ARBA00022741"/>
    </source>
</evidence>
<keyword evidence="9" id="KW-1185">Reference proteome</keyword>
<evidence type="ECO:0000256" key="5">
    <source>
        <dbReference type="ARBA" id="ARBA00022840"/>
    </source>
</evidence>
<dbReference type="InterPro" id="IPR000719">
    <property type="entry name" value="Prot_kinase_dom"/>
</dbReference>
<dbReference type="InterPro" id="IPR017441">
    <property type="entry name" value="Protein_kinase_ATP_BS"/>
</dbReference>
<dbReference type="RefSeq" id="XP_070904511.1">
    <property type="nucleotide sequence ID" value="XM_071036035.1"/>
</dbReference>
<dbReference type="Proteomes" id="UP001610444">
    <property type="component" value="Unassembled WGS sequence"/>
</dbReference>
<evidence type="ECO:0000256" key="1">
    <source>
        <dbReference type="ARBA" id="ARBA00022527"/>
    </source>
</evidence>
<evidence type="ECO:0000259" key="7">
    <source>
        <dbReference type="PROSITE" id="PS50011"/>
    </source>
</evidence>
<keyword evidence="1" id="KW-0723">Serine/threonine-protein kinase</keyword>
<name>A0ABR4L5G3_9EURO</name>